<dbReference type="Gene3D" id="3.30.70.330">
    <property type="match status" value="1"/>
</dbReference>
<accession>A0A9P0KYX8</accession>
<evidence type="ECO:0000313" key="11">
    <source>
        <dbReference type="EMBL" id="CAH1985713.1"/>
    </source>
</evidence>
<organism evidence="11 12">
    <name type="scientific">Acanthoscelides obtectus</name>
    <name type="common">Bean weevil</name>
    <name type="synonym">Bruchus obtectus</name>
    <dbReference type="NCBI Taxonomy" id="200917"/>
    <lineage>
        <taxon>Eukaryota</taxon>
        <taxon>Metazoa</taxon>
        <taxon>Ecdysozoa</taxon>
        <taxon>Arthropoda</taxon>
        <taxon>Hexapoda</taxon>
        <taxon>Insecta</taxon>
        <taxon>Pterygota</taxon>
        <taxon>Neoptera</taxon>
        <taxon>Endopterygota</taxon>
        <taxon>Coleoptera</taxon>
        <taxon>Polyphaga</taxon>
        <taxon>Cucujiformia</taxon>
        <taxon>Chrysomeloidea</taxon>
        <taxon>Chrysomelidae</taxon>
        <taxon>Bruchinae</taxon>
        <taxon>Bruchini</taxon>
        <taxon>Acanthoscelides</taxon>
    </lineage>
</organism>
<dbReference type="AlphaFoldDB" id="A0A9P0KYX8"/>
<keyword evidence="2 8" id="KW-0808">Transferase</keyword>
<keyword evidence="4 7" id="KW-0694">RNA-binding</keyword>
<keyword evidence="12" id="KW-1185">Reference proteome</keyword>
<evidence type="ECO:0000256" key="6">
    <source>
        <dbReference type="ARBA" id="ARBA00047278"/>
    </source>
</evidence>
<dbReference type="InterPro" id="IPR045850">
    <property type="entry name" value="TRM2_met"/>
</dbReference>
<evidence type="ECO:0000256" key="2">
    <source>
        <dbReference type="ARBA" id="ARBA00022679"/>
    </source>
</evidence>
<evidence type="ECO:0000259" key="10">
    <source>
        <dbReference type="PROSITE" id="PS50102"/>
    </source>
</evidence>
<dbReference type="OrthoDB" id="10250660at2759"/>
<dbReference type="SUPFAM" id="SSF53335">
    <property type="entry name" value="S-adenosyl-L-methionine-dependent methyltransferases"/>
    <property type="match status" value="1"/>
</dbReference>
<dbReference type="Gene3D" id="3.40.50.150">
    <property type="entry name" value="Vaccinia Virus protein VP39"/>
    <property type="match status" value="1"/>
</dbReference>
<dbReference type="GO" id="GO:0006396">
    <property type="term" value="P:RNA processing"/>
    <property type="evidence" value="ECO:0007669"/>
    <property type="project" value="InterPro"/>
</dbReference>
<evidence type="ECO:0000256" key="5">
    <source>
        <dbReference type="ARBA" id="ARBA00033763"/>
    </source>
</evidence>
<protein>
    <recommendedName>
        <fullName evidence="5">tRNA (uracil(54)-C(5))-methyltransferase</fullName>
        <ecNumber evidence="5">2.1.1.35</ecNumber>
    </recommendedName>
</protein>
<feature type="binding site" evidence="8">
    <location>
        <position position="502"/>
    </location>
    <ligand>
        <name>S-adenosyl-L-methionine</name>
        <dbReference type="ChEBI" id="CHEBI:59789"/>
    </ligand>
</feature>
<sequence>MAELDTFSQETAVENEVTADMTTENPEEAAEKGAEDQDSPFAYLERAFSSENFKIEIKNLPRFYGLHELRRLLNQKLQLRANKIKTIRKNSPFLFVCFKNEEDREKAIAVLSKIKWKGRELKVTKAKPSPDPLVKKRKEDAEEDPATKMIKEDNRSQEEKLKDAVIQYWNIPYDEQLKLKEETIKKVLTKLGTYLSNHNDELKEWLECQKKKYDGLPCELLEIRHSDQPDGYRNKCEFTVGIDEETKLATVGFRMGSYTTGTTGVAPVDNLVHIPEAMKIAAKAFQNYVRSSDLTVYNPETHTGHFKQLAVRLAPGQLMVVVGIHPQELSEEDLGELKTSIVKFFTEGEGKHVNVTSLYYQKSVRKIHHDDFVPAEHLWGEKYIYETILGLKFRISPEAFFQINTKGAEIVYKSAMEFAEPLEDATVFDVCCGTGTIGLCFSKHCKKVVGIESITQAVVDAKENAKNNGVQNADFIAGRAEELLWDAAFKVTGEQNVIAIVDPPRAGLHKLAVFKLRNIPIVKKVIYISCNPFMVIQNFVDFGRPESKKMHGDALVPTKAVSVDMFPYTKHCELVMCFERWEDVQQRFKEEMAAEGEGMQVDVVPDQKVESNENGVKQEDMVTV</sequence>
<feature type="binding site" evidence="8">
    <location>
        <position position="452"/>
    </location>
    <ligand>
        <name>S-adenosyl-L-methionine</name>
        <dbReference type="ChEBI" id="CHEBI:59789"/>
    </ligand>
</feature>
<dbReference type="Pfam" id="PF00076">
    <property type="entry name" value="RRM_1"/>
    <property type="match status" value="1"/>
</dbReference>
<dbReference type="InterPro" id="IPR012677">
    <property type="entry name" value="Nucleotide-bd_a/b_plait_sf"/>
</dbReference>
<feature type="domain" description="RRM" evidence="10">
    <location>
        <begin position="53"/>
        <end position="128"/>
    </location>
</feature>
<dbReference type="Proteomes" id="UP001152888">
    <property type="component" value="Unassembled WGS sequence"/>
</dbReference>
<reference evidence="11" key="1">
    <citation type="submission" date="2022-03" db="EMBL/GenBank/DDBJ databases">
        <authorList>
            <person name="Sayadi A."/>
        </authorList>
    </citation>
    <scope>NUCLEOTIDE SEQUENCE</scope>
</reference>
<keyword evidence="3 8" id="KW-0949">S-adenosyl-L-methionine</keyword>
<feature type="active site" description="Nucleophile" evidence="8">
    <location>
        <position position="530"/>
    </location>
</feature>
<gene>
    <name evidence="11" type="ORF">ACAOBT_LOCUS16835</name>
</gene>
<evidence type="ECO:0000313" key="12">
    <source>
        <dbReference type="Proteomes" id="UP001152888"/>
    </source>
</evidence>
<evidence type="ECO:0000256" key="7">
    <source>
        <dbReference type="PROSITE-ProRule" id="PRU00176"/>
    </source>
</evidence>
<dbReference type="EC" id="2.1.1.35" evidence="5"/>
<keyword evidence="1 8" id="KW-0489">Methyltransferase</keyword>
<dbReference type="PROSITE" id="PS50102">
    <property type="entry name" value="RRM"/>
    <property type="match status" value="1"/>
</dbReference>
<dbReference type="EMBL" id="CAKOFQ010006984">
    <property type="protein sequence ID" value="CAH1985713.1"/>
    <property type="molecule type" value="Genomic_DNA"/>
</dbReference>
<dbReference type="GO" id="GO:0030697">
    <property type="term" value="F:tRNA (uracil(54)-C5)-methyltransferase activity, S-adenosyl methionine-dependent"/>
    <property type="evidence" value="ECO:0007669"/>
    <property type="project" value="UniProtKB-EC"/>
</dbReference>
<feature type="compositionally biased region" description="Polar residues" evidence="9">
    <location>
        <begin position="1"/>
        <end position="12"/>
    </location>
</feature>
<dbReference type="PANTHER" id="PTHR45904:SF2">
    <property type="entry name" value="TRNA (URACIL-5-)-METHYLTRANSFERASE HOMOLOG A"/>
    <property type="match status" value="1"/>
</dbReference>
<comment type="caution">
    <text evidence="8">Lacks conserved residue(s) required for the propagation of feature annotation.</text>
</comment>
<feature type="region of interest" description="Disordered" evidence="9">
    <location>
        <begin position="1"/>
        <end position="38"/>
    </location>
</feature>
<evidence type="ECO:0000256" key="4">
    <source>
        <dbReference type="ARBA" id="ARBA00022884"/>
    </source>
</evidence>
<dbReference type="PROSITE" id="PS51687">
    <property type="entry name" value="SAM_MT_RNA_M5U"/>
    <property type="match status" value="1"/>
</dbReference>
<comment type="catalytic activity">
    <reaction evidence="6">
        <text>uridine(54) in tRNA + S-adenosyl-L-methionine = 5-methyluridine(54) in tRNA + S-adenosyl-L-homocysteine + H(+)</text>
        <dbReference type="Rhea" id="RHEA:42712"/>
        <dbReference type="Rhea" id="RHEA-COMP:10167"/>
        <dbReference type="Rhea" id="RHEA-COMP:10193"/>
        <dbReference type="ChEBI" id="CHEBI:15378"/>
        <dbReference type="ChEBI" id="CHEBI:57856"/>
        <dbReference type="ChEBI" id="CHEBI:59789"/>
        <dbReference type="ChEBI" id="CHEBI:65315"/>
        <dbReference type="ChEBI" id="CHEBI:74447"/>
        <dbReference type="EC" id="2.1.1.35"/>
    </reaction>
    <physiologicalReaction direction="left-to-right" evidence="6">
        <dbReference type="Rhea" id="RHEA:42713"/>
    </physiologicalReaction>
</comment>
<comment type="similarity">
    <text evidence="8">Belongs to the class I-like SAM-binding methyltransferase superfamily. RNA M5U methyltransferase family.</text>
</comment>
<dbReference type="SUPFAM" id="SSF54928">
    <property type="entry name" value="RNA-binding domain, RBD"/>
    <property type="match status" value="1"/>
</dbReference>
<feature type="compositionally biased region" description="Basic and acidic residues" evidence="9">
    <location>
        <begin position="133"/>
        <end position="147"/>
    </location>
</feature>
<dbReference type="Pfam" id="PF05958">
    <property type="entry name" value="tRNA_U5-meth_tr"/>
    <property type="match status" value="1"/>
</dbReference>
<proteinExistence type="inferred from homology"/>
<dbReference type="InterPro" id="IPR029063">
    <property type="entry name" value="SAM-dependent_MTases_sf"/>
</dbReference>
<dbReference type="InterPro" id="IPR010280">
    <property type="entry name" value="U5_MeTrfase_fam"/>
</dbReference>
<evidence type="ECO:0000256" key="9">
    <source>
        <dbReference type="SAM" id="MobiDB-lite"/>
    </source>
</evidence>
<dbReference type="GO" id="GO:0032259">
    <property type="term" value="P:methylation"/>
    <property type="evidence" value="ECO:0007669"/>
    <property type="project" value="UniProtKB-KW"/>
</dbReference>
<dbReference type="InterPro" id="IPR035979">
    <property type="entry name" value="RBD_domain_sf"/>
</dbReference>
<feature type="region of interest" description="Disordered" evidence="9">
    <location>
        <begin position="127"/>
        <end position="147"/>
    </location>
</feature>
<evidence type="ECO:0000256" key="1">
    <source>
        <dbReference type="ARBA" id="ARBA00022603"/>
    </source>
</evidence>
<dbReference type="CDD" id="cd02440">
    <property type="entry name" value="AdoMet_MTases"/>
    <property type="match status" value="1"/>
</dbReference>
<feature type="binding site" evidence="8">
    <location>
        <position position="402"/>
    </location>
    <ligand>
        <name>S-adenosyl-L-methionine</name>
        <dbReference type="ChEBI" id="CHEBI:59789"/>
    </ligand>
</feature>
<dbReference type="Gene3D" id="2.40.50.1070">
    <property type="match status" value="1"/>
</dbReference>
<name>A0A9P0KYX8_ACAOB</name>
<dbReference type="GO" id="GO:0003723">
    <property type="term" value="F:RNA binding"/>
    <property type="evidence" value="ECO:0007669"/>
    <property type="project" value="UniProtKB-UniRule"/>
</dbReference>
<dbReference type="PANTHER" id="PTHR45904">
    <property type="entry name" value="TRNA (URACIL-5-)-METHYLTRANSFERASE"/>
    <property type="match status" value="1"/>
</dbReference>
<evidence type="ECO:0000256" key="8">
    <source>
        <dbReference type="PROSITE-ProRule" id="PRU01024"/>
    </source>
</evidence>
<comment type="caution">
    <text evidence="11">The sequence shown here is derived from an EMBL/GenBank/DDBJ whole genome shotgun (WGS) entry which is preliminary data.</text>
</comment>
<evidence type="ECO:0000256" key="3">
    <source>
        <dbReference type="ARBA" id="ARBA00022691"/>
    </source>
</evidence>
<dbReference type="InterPro" id="IPR000504">
    <property type="entry name" value="RRM_dom"/>
</dbReference>